<evidence type="ECO:0000313" key="10">
    <source>
        <dbReference type="Proteomes" id="UP000269076"/>
    </source>
</evidence>
<dbReference type="Proteomes" id="UP000255231">
    <property type="component" value="Unassembled WGS sequence"/>
</dbReference>
<gene>
    <name evidence="3" type="ORF">EG340_17030</name>
    <name evidence="5" type="ORF">NCTC13532_03788</name>
    <name evidence="6" type="ORF">NCTC13560_03936</name>
    <name evidence="4" type="ORF">SAMN05421682_107205</name>
</gene>
<organism evidence="5 8">
    <name type="scientific">Chryseobacterium indoltheticum</name>
    <dbReference type="NCBI Taxonomy" id="254"/>
    <lineage>
        <taxon>Bacteria</taxon>
        <taxon>Pseudomonadati</taxon>
        <taxon>Bacteroidota</taxon>
        <taxon>Flavobacteriia</taxon>
        <taxon>Flavobacteriales</taxon>
        <taxon>Weeksellaceae</taxon>
        <taxon>Chryseobacterium group</taxon>
        <taxon>Chryseobacterium</taxon>
    </lineage>
</organism>
<evidence type="ECO:0000313" key="3">
    <source>
        <dbReference type="EMBL" id="AZA62631.1"/>
    </source>
</evidence>
<accession>A0A381FNY2</accession>
<keyword evidence="7" id="KW-1185">Reference proteome</keyword>
<evidence type="ECO:0000313" key="8">
    <source>
        <dbReference type="Proteomes" id="UP000254282"/>
    </source>
</evidence>
<reference evidence="4 7" key="1">
    <citation type="submission" date="2017-01" db="EMBL/GenBank/DDBJ databases">
        <authorList>
            <person name="Varghese N."/>
            <person name="Submissions S."/>
        </authorList>
    </citation>
    <scope>NUCLEOTIDE SEQUENCE [LARGE SCALE GENOMIC DNA]</scope>
    <source>
        <strain evidence="4 7">ATCC 27950</strain>
    </source>
</reference>
<evidence type="ECO:0000313" key="6">
    <source>
        <dbReference type="EMBL" id="SUY53974.1"/>
    </source>
</evidence>
<protein>
    <submittedName>
        <fullName evidence="4">Lipocalin-like domain-containing protein</fullName>
    </submittedName>
</protein>
<feature type="domain" description="Lipocalin-like" evidence="2">
    <location>
        <begin position="38"/>
        <end position="114"/>
    </location>
</feature>
<dbReference type="OrthoDB" id="1121756at2"/>
<dbReference type="EMBL" id="FTMF01000007">
    <property type="protein sequence ID" value="SIQ70829.1"/>
    <property type="molecule type" value="Genomic_DNA"/>
</dbReference>
<reference evidence="3 10" key="3">
    <citation type="submission" date="2018-11" db="EMBL/GenBank/DDBJ databases">
        <title>Proposal to divide the Flavobacteriaceae and reorganize its genera based on Amino Acid Identity values calculated from whole genome sequences.</title>
        <authorList>
            <person name="Nicholson A.C."/>
            <person name="Gulvik C.A."/>
            <person name="Whitney A.M."/>
            <person name="Humrighouse B.W."/>
            <person name="Bell M."/>
            <person name="Holmes B."/>
            <person name="Steigerwalt A."/>
            <person name="Villarma A."/>
            <person name="Sheth M."/>
            <person name="Batra D."/>
            <person name="Pryor J."/>
            <person name="Bernardet J.-F."/>
            <person name="Hugo C."/>
            <person name="Kampfer P."/>
            <person name="Newman J."/>
            <person name="Mcquiston J.R."/>
        </authorList>
    </citation>
    <scope>NUCLEOTIDE SEQUENCE [LARGE SCALE GENOMIC DNA]</scope>
    <source>
        <strain evidence="3 10">G0211</strain>
    </source>
</reference>
<proteinExistence type="predicted"/>
<feature type="signal peptide" evidence="1">
    <location>
        <begin position="1"/>
        <end position="18"/>
    </location>
</feature>
<evidence type="ECO:0000313" key="4">
    <source>
        <dbReference type="EMBL" id="SIQ70829.1"/>
    </source>
</evidence>
<dbReference type="EMBL" id="UFVS01000003">
    <property type="protein sequence ID" value="SUY53974.1"/>
    <property type="molecule type" value="Genomic_DNA"/>
</dbReference>
<dbReference type="AlphaFoldDB" id="A0A381FNY2"/>
<evidence type="ECO:0000313" key="5">
    <source>
        <dbReference type="EMBL" id="SUX48184.1"/>
    </source>
</evidence>
<dbReference type="STRING" id="254.SAMN05421682_107205"/>
<keyword evidence="1" id="KW-0732">Signal</keyword>
<dbReference type="InterPro" id="IPR024311">
    <property type="entry name" value="Lipocalin-like"/>
</dbReference>
<dbReference type="Pfam" id="PF13648">
    <property type="entry name" value="Lipocalin_4"/>
    <property type="match status" value="1"/>
</dbReference>
<dbReference type="EMBL" id="CP033928">
    <property type="protein sequence ID" value="AZA62631.1"/>
    <property type="molecule type" value="Genomic_DNA"/>
</dbReference>
<dbReference type="RefSeq" id="WP_076561130.1">
    <property type="nucleotide sequence ID" value="NZ_CAURFR010000038.1"/>
</dbReference>
<reference evidence="8 9" key="2">
    <citation type="submission" date="2018-06" db="EMBL/GenBank/DDBJ databases">
        <authorList>
            <consortium name="Pathogen Informatics"/>
            <person name="Doyle S."/>
        </authorList>
    </citation>
    <scope>NUCLEOTIDE SEQUENCE [LARGE SCALE GENOMIC DNA]</scope>
    <source>
        <strain evidence="5 8">NCTC13532</strain>
        <strain evidence="6 9">NCTC13560</strain>
    </source>
</reference>
<dbReference type="GeneID" id="303675399"/>
<dbReference type="Proteomes" id="UP000269076">
    <property type="component" value="Chromosome"/>
</dbReference>
<dbReference type="KEGG" id="cil:EG358_16985"/>
<sequence length="165" mass="18312">MKKLLLASIVGTSLFAVSCSTVNKAKNAQAVRSEFLKMKGDWQIVSIDYDKAYKIKPFDEGADAQCFVGSHWRFIPNNYSGSYTLNGGGSCPKFIQPIKVDIKGDVFTFKKIVDGTKAKQNTAGYTLNVVNSMTDQFSLEQNVPFEGSSVKVVYNFERTGMDYTK</sequence>
<evidence type="ECO:0000313" key="9">
    <source>
        <dbReference type="Proteomes" id="UP000255231"/>
    </source>
</evidence>
<evidence type="ECO:0000256" key="1">
    <source>
        <dbReference type="SAM" id="SignalP"/>
    </source>
</evidence>
<dbReference type="Proteomes" id="UP000185725">
    <property type="component" value="Unassembled WGS sequence"/>
</dbReference>
<dbReference type="PROSITE" id="PS51257">
    <property type="entry name" value="PROKAR_LIPOPROTEIN"/>
    <property type="match status" value="1"/>
</dbReference>
<feature type="chain" id="PRO_5044586956" evidence="1">
    <location>
        <begin position="19"/>
        <end position="165"/>
    </location>
</feature>
<evidence type="ECO:0000313" key="7">
    <source>
        <dbReference type="Proteomes" id="UP000185725"/>
    </source>
</evidence>
<evidence type="ECO:0000259" key="2">
    <source>
        <dbReference type="Pfam" id="PF13648"/>
    </source>
</evidence>
<dbReference type="EMBL" id="UFVR01000004">
    <property type="protein sequence ID" value="SUX48184.1"/>
    <property type="molecule type" value="Genomic_DNA"/>
</dbReference>
<name>A0A381FNY2_9FLAO</name>
<dbReference type="Proteomes" id="UP000254282">
    <property type="component" value="Unassembled WGS sequence"/>
</dbReference>